<name>A0A177B9P3_9BILA</name>
<gene>
    <name evidence="2" type="ORF">A3Q56_02092</name>
</gene>
<protein>
    <submittedName>
        <fullName evidence="2">Uncharacterized protein</fullName>
    </submittedName>
</protein>
<comment type="caution">
    <text evidence="2">The sequence shown here is derived from an EMBL/GenBank/DDBJ whole genome shotgun (WGS) entry which is preliminary data.</text>
</comment>
<dbReference type="AlphaFoldDB" id="A0A177B9P3"/>
<proteinExistence type="predicted"/>
<organism evidence="2 3">
    <name type="scientific">Intoshia linei</name>
    <dbReference type="NCBI Taxonomy" id="1819745"/>
    <lineage>
        <taxon>Eukaryota</taxon>
        <taxon>Metazoa</taxon>
        <taxon>Spiralia</taxon>
        <taxon>Lophotrochozoa</taxon>
        <taxon>Mesozoa</taxon>
        <taxon>Orthonectida</taxon>
        <taxon>Rhopaluridae</taxon>
        <taxon>Intoshia</taxon>
    </lineage>
</organism>
<evidence type="ECO:0000313" key="2">
    <source>
        <dbReference type="EMBL" id="OAF70154.1"/>
    </source>
</evidence>
<feature type="region of interest" description="Disordered" evidence="1">
    <location>
        <begin position="1"/>
        <end position="24"/>
    </location>
</feature>
<feature type="compositionally biased region" description="Basic residues" evidence="1">
    <location>
        <begin position="1"/>
        <end position="10"/>
    </location>
</feature>
<feature type="compositionally biased region" description="Basic and acidic residues" evidence="1">
    <location>
        <begin position="111"/>
        <end position="121"/>
    </location>
</feature>
<feature type="region of interest" description="Disordered" evidence="1">
    <location>
        <begin position="97"/>
        <end position="121"/>
    </location>
</feature>
<evidence type="ECO:0000256" key="1">
    <source>
        <dbReference type="SAM" id="MobiDB-lite"/>
    </source>
</evidence>
<evidence type="ECO:0000313" key="3">
    <source>
        <dbReference type="Proteomes" id="UP000078046"/>
    </source>
</evidence>
<dbReference type="EMBL" id="LWCA01000182">
    <property type="protein sequence ID" value="OAF70154.1"/>
    <property type="molecule type" value="Genomic_DNA"/>
</dbReference>
<dbReference type="Proteomes" id="UP000078046">
    <property type="component" value="Unassembled WGS sequence"/>
</dbReference>
<sequence length="121" mass="13965">MYQVKRRRGKNDKQERRIPRSKSIITQRQVLIKKMQEINKSNFSKQSNTLPTVTNYGTNSGKDFEIDLNQIPIPSDTNNMTDNIVPNYVFDKIISSESEYDPLNPTSDGESDTKSTKLEYT</sequence>
<accession>A0A177B9P3</accession>
<reference evidence="2 3" key="1">
    <citation type="submission" date="2016-04" db="EMBL/GenBank/DDBJ databases">
        <title>The genome of Intoshia linei affirms orthonectids as highly simplified spiralians.</title>
        <authorList>
            <person name="Mikhailov K.V."/>
            <person name="Slusarev G.S."/>
            <person name="Nikitin M.A."/>
            <person name="Logacheva M.D."/>
            <person name="Penin A."/>
            <person name="Aleoshin V."/>
            <person name="Panchin Y.V."/>
        </authorList>
    </citation>
    <scope>NUCLEOTIDE SEQUENCE [LARGE SCALE GENOMIC DNA]</scope>
    <source>
        <strain evidence="2">Intl2013</strain>
        <tissue evidence="2">Whole animal</tissue>
    </source>
</reference>
<keyword evidence="3" id="KW-1185">Reference proteome</keyword>